<evidence type="ECO:0000313" key="8">
    <source>
        <dbReference type="EMBL" id="QHT90997.1"/>
    </source>
</evidence>
<evidence type="ECO:0000256" key="5">
    <source>
        <dbReference type="SAM" id="Coils"/>
    </source>
</evidence>
<feature type="domain" description="Helicase ATP-binding" evidence="6">
    <location>
        <begin position="37"/>
        <end position="209"/>
    </location>
</feature>
<dbReference type="Pfam" id="PF08148">
    <property type="entry name" value="DSHCT"/>
    <property type="match status" value="1"/>
</dbReference>
<dbReference type="InterPro" id="IPR001650">
    <property type="entry name" value="Helicase_C-like"/>
</dbReference>
<dbReference type="PROSITE" id="PS51192">
    <property type="entry name" value="HELICASE_ATP_BIND_1"/>
    <property type="match status" value="1"/>
</dbReference>
<dbReference type="PROSITE" id="PS51194">
    <property type="entry name" value="HELICASE_CTER"/>
    <property type="match status" value="1"/>
</dbReference>
<keyword evidence="4" id="KW-0067">ATP-binding</keyword>
<dbReference type="SUPFAM" id="SSF52540">
    <property type="entry name" value="P-loop containing nucleoside triphosphate hydrolases"/>
    <property type="match status" value="1"/>
</dbReference>
<organism evidence="8">
    <name type="scientific">viral metagenome</name>
    <dbReference type="NCBI Taxonomy" id="1070528"/>
    <lineage>
        <taxon>unclassified sequences</taxon>
        <taxon>metagenomes</taxon>
        <taxon>organismal metagenomes</taxon>
    </lineage>
</organism>
<dbReference type="InterPro" id="IPR014001">
    <property type="entry name" value="Helicase_ATP-bd"/>
</dbReference>
<protein>
    <recommendedName>
        <fullName evidence="9">Helicase</fullName>
    </recommendedName>
</protein>
<sequence length="838" mass="96413">MVKVCSITNYPTDNEAKYCEYFQKFNYPLHIFQKYAIEGIVEGHHVLVTAPTGSGKSLPAEFALDFFHSKGKKTIYCSPIKSLSNQKFYDFSQKYPHISIGLVTGDIKTNPDADVLIMTTEILLNKLYQINSSQQNINSSVSFEMDIATELGVVIFDEIHFINDENRGTVWENSIMLLPRHIQMIGLSATLDDPSKFAYWLENRGEENTSNKIVYLTAKKERTVPLIHYSFITTNQGIFKAIKDKTVQEEIKKATNKPFILQDHKGKFNDEQLNNMTKMLKLFATKEIRVKRAHVINQVTQYLTENEMTPAICYVFSIKKIEECAREVTTNLLEFDSKVPYIIKRECEQILRSKLPNFEEYLHLPEYVNLVSLLEKGIATHHSKMLPVLREIVELFFARGYIKLLFATESVAIGLNLPVKTCIFTDIYKHDGNSLRVLHGHEYTQAAGRAGRLGLDTVGHVIHLNNIFRNVDTLSYKTMMNGQPQALVSKFKISYNLLLNLVDTGDNNIVKFAKRSMITGDLDAQLKEIYYKISTLTMEHDKMRLCSNNLRTPSAVIEEYINLHKNKLSAVNKKRKEIERNISDIQDTYKFIENDKNIYKNIFIKENEINELQDQYNNINSYIQSGVYSVLRLLLDDKYLENKTNIDEPSVTNTLSLTTIGKFATHLREIHCLIFSKLIDNNILNSLSSKQLVALFSCFTNITVQDDFKDIVPNTDDLILKETVLNVSTMYDEYTQKEEKYGINSGIDYTIHYDLLNYTSKWCDCENIVDCKLLLGTLEREKQIFLGEFVKAMLKINNISTEMEKIAELTGNIVFLSKLKEIPQLTLKYVVTNQSLYV</sequence>
<dbReference type="GO" id="GO:0016787">
    <property type="term" value="F:hydrolase activity"/>
    <property type="evidence" value="ECO:0007669"/>
    <property type="project" value="UniProtKB-KW"/>
</dbReference>
<evidence type="ECO:0000256" key="4">
    <source>
        <dbReference type="ARBA" id="ARBA00022840"/>
    </source>
</evidence>
<evidence type="ECO:0000256" key="1">
    <source>
        <dbReference type="ARBA" id="ARBA00022741"/>
    </source>
</evidence>
<dbReference type="SMART" id="SM00490">
    <property type="entry name" value="HELICc"/>
    <property type="match status" value="1"/>
</dbReference>
<feature type="domain" description="Helicase C-terminal" evidence="7">
    <location>
        <begin position="320"/>
        <end position="499"/>
    </location>
</feature>
<dbReference type="EMBL" id="MN740161">
    <property type="protein sequence ID" value="QHT90997.1"/>
    <property type="molecule type" value="Genomic_DNA"/>
</dbReference>
<dbReference type="GO" id="GO:0003676">
    <property type="term" value="F:nucleic acid binding"/>
    <property type="evidence" value="ECO:0007669"/>
    <property type="project" value="InterPro"/>
</dbReference>
<keyword evidence="5" id="KW-0175">Coiled coil</keyword>
<dbReference type="Gene3D" id="3.40.50.300">
    <property type="entry name" value="P-loop containing nucleotide triphosphate hydrolases"/>
    <property type="match status" value="2"/>
</dbReference>
<dbReference type="GO" id="GO:0004386">
    <property type="term" value="F:helicase activity"/>
    <property type="evidence" value="ECO:0007669"/>
    <property type="project" value="UniProtKB-KW"/>
</dbReference>
<proteinExistence type="predicted"/>
<accession>A0A6C0IGH3</accession>
<dbReference type="InterPro" id="IPR012961">
    <property type="entry name" value="Ski2/MTR4_C"/>
</dbReference>
<dbReference type="Pfam" id="PF00271">
    <property type="entry name" value="Helicase_C"/>
    <property type="match status" value="1"/>
</dbReference>
<dbReference type="GO" id="GO:0005524">
    <property type="term" value="F:ATP binding"/>
    <property type="evidence" value="ECO:0007669"/>
    <property type="project" value="UniProtKB-KW"/>
</dbReference>
<dbReference type="PANTHER" id="PTHR12131:SF1">
    <property type="entry name" value="ATP-DEPENDENT RNA HELICASE SUPV3L1, MITOCHONDRIAL-RELATED"/>
    <property type="match status" value="1"/>
</dbReference>
<evidence type="ECO:0000256" key="2">
    <source>
        <dbReference type="ARBA" id="ARBA00022801"/>
    </source>
</evidence>
<evidence type="ECO:0000259" key="7">
    <source>
        <dbReference type="PROSITE" id="PS51194"/>
    </source>
</evidence>
<dbReference type="Gene3D" id="1.10.3380.30">
    <property type="match status" value="1"/>
</dbReference>
<dbReference type="SMART" id="SM00487">
    <property type="entry name" value="DEXDc"/>
    <property type="match status" value="1"/>
</dbReference>
<keyword evidence="1" id="KW-0547">Nucleotide-binding</keyword>
<reference evidence="8" key="1">
    <citation type="journal article" date="2020" name="Nature">
        <title>Giant virus diversity and host interactions through global metagenomics.</title>
        <authorList>
            <person name="Schulz F."/>
            <person name="Roux S."/>
            <person name="Paez-Espino D."/>
            <person name="Jungbluth S."/>
            <person name="Walsh D.A."/>
            <person name="Denef V.J."/>
            <person name="McMahon K.D."/>
            <person name="Konstantinidis K.T."/>
            <person name="Eloe-Fadrosh E.A."/>
            <person name="Kyrpides N.C."/>
            <person name="Woyke T."/>
        </authorList>
    </citation>
    <scope>NUCLEOTIDE SEQUENCE</scope>
    <source>
        <strain evidence="8">GVMAG-M-3300023184-72</strain>
    </source>
</reference>
<dbReference type="InterPro" id="IPR027417">
    <property type="entry name" value="P-loop_NTPase"/>
</dbReference>
<feature type="coiled-coil region" evidence="5">
    <location>
        <begin position="561"/>
        <end position="595"/>
    </location>
</feature>
<evidence type="ECO:0000259" key="6">
    <source>
        <dbReference type="PROSITE" id="PS51192"/>
    </source>
</evidence>
<dbReference type="InterPro" id="IPR011545">
    <property type="entry name" value="DEAD/DEAH_box_helicase_dom"/>
</dbReference>
<name>A0A6C0IGH3_9ZZZZ</name>
<dbReference type="InterPro" id="IPR050699">
    <property type="entry name" value="RNA-DNA_Helicase"/>
</dbReference>
<dbReference type="AlphaFoldDB" id="A0A6C0IGH3"/>
<keyword evidence="2" id="KW-0378">Hydrolase</keyword>
<evidence type="ECO:0008006" key="9">
    <source>
        <dbReference type="Google" id="ProtNLM"/>
    </source>
</evidence>
<dbReference type="Pfam" id="PF00270">
    <property type="entry name" value="DEAD"/>
    <property type="match status" value="1"/>
</dbReference>
<evidence type="ECO:0000256" key="3">
    <source>
        <dbReference type="ARBA" id="ARBA00022806"/>
    </source>
</evidence>
<keyword evidence="3" id="KW-0347">Helicase</keyword>
<dbReference type="PANTHER" id="PTHR12131">
    <property type="entry name" value="ATP-DEPENDENT RNA AND DNA HELICASE"/>
    <property type="match status" value="1"/>
</dbReference>